<dbReference type="GO" id="GO:0007219">
    <property type="term" value="P:Notch signaling pathway"/>
    <property type="evidence" value="ECO:0007669"/>
    <property type="project" value="UniProtKB-KW"/>
</dbReference>
<dbReference type="Pfam" id="PF18266">
    <property type="entry name" value="Ncstrn_small"/>
    <property type="match status" value="1"/>
</dbReference>
<evidence type="ECO:0000256" key="5">
    <source>
        <dbReference type="ARBA" id="ARBA00022729"/>
    </source>
</evidence>
<name>A0A218VWW8_PUNGR</name>
<dbReference type="GO" id="GO:0005886">
    <property type="term" value="C:plasma membrane"/>
    <property type="evidence" value="ECO:0007669"/>
    <property type="project" value="UniProtKB-ARBA"/>
</dbReference>
<dbReference type="PANTHER" id="PTHR21092">
    <property type="entry name" value="NICASTRIN"/>
    <property type="match status" value="1"/>
</dbReference>
<evidence type="ECO:0000256" key="6">
    <source>
        <dbReference type="ARBA" id="ARBA00022976"/>
    </source>
</evidence>
<evidence type="ECO:0000256" key="9">
    <source>
        <dbReference type="ARBA" id="ARBA00023180"/>
    </source>
</evidence>
<protein>
    <recommendedName>
        <fullName evidence="3">Nicastrin</fullName>
    </recommendedName>
</protein>
<evidence type="ECO:0000313" key="11">
    <source>
        <dbReference type="EMBL" id="OWM64372.1"/>
    </source>
</evidence>
<dbReference type="InterPro" id="IPR008710">
    <property type="entry name" value="Nicastrin"/>
</dbReference>
<keyword evidence="9" id="KW-0325">Glycoprotein</keyword>
<dbReference type="Proteomes" id="UP000197138">
    <property type="component" value="Unassembled WGS sequence"/>
</dbReference>
<organism evidence="11 12">
    <name type="scientific">Punica granatum</name>
    <name type="common">Pomegranate</name>
    <dbReference type="NCBI Taxonomy" id="22663"/>
    <lineage>
        <taxon>Eukaryota</taxon>
        <taxon>Viridiplantae</taxon>
        <taxon>Streptophyta</taxon>
        <taxon>Embryophyta</taxon>
        <taxon>Tracheophyta</taxon>
        <taxon>Spermatophyta</taxon>
        <taxon>Magnoliopsida</taxon>
        <taxon>eudicotyledons</taxon>
        <taxon>Gunneridae</taxon>
        <taxon>Pentapetalae</taxon>
        <taxon>rosids</taxon>
        <taxon>malvids</taxon>
        <taxon>Myrtales</taxon>
        <taxon>Lythraceae</taxon>
        <taxon>Punica</taxon>
    </lineage>
</organism>
<feature type="domain" description="Nicastrin small lobe" evidence="10">
    <location>
        <begin position="19"/>
        <end position="127"/>
    </location>
</feature>
<dbReference type="PANTHER" id="PTHR21092:SF0">
    <property type="entry name" value="NICASTRIN"/>
    <property type="match status" value="1"/>
</dbReference>
<accession>A0A218VWW8</accession>
<comment type="caution">
    <text evidence="11">The sequence shown here is derived from an EMBL/GenBank/DDBJ whole genome shotgun (WGS) entry which is preliminary data.</text>
</comment>
<evidence type="ECO:0000256" key="8">
    <source>
        <dbReference type="ARBA" id="ARBA00023136"/>
    </source>
</evidence>
<evidence type="ECO:0000256" key="4">
    <source>
        <dbReference type="ARBA" id="ARBA00022692"/>
    </source>
</evidence>
<evidence type="ECO:0000256" key="3">
    <source>
        <dbReference type="ARBA" id="ARBA00015303"/>
    </source>
</evidence>
<evidence type="ECO:0000259" key="10">
    <source>
        <dbReference type="Pfam" id="PF18266"/>
    </source>
</evidence>
<keyword evidence="6" id="KW-0914">Notch signaling pathway</keyword>
<keyword evidence="5" id="KW-0732">Signal</keyword>
<reference evidence="12" key="1">
    <citation type="journal article" date="2017" name="Plant J.">
        <title>The pomegranate (Punica granatum L.) genome and the genomics of punicalagin biosynthesis.</title>
        <authorList>
            <person name="Qin G."/>
            <person name="Xu C."/>
            <person name="Ming R."/>
            <person name="Tang H."/>
            <person name="Guyot R."/>
            <person name="Kramer E.M."/>
            <person name="Hu Y."/>
            <person name="Yi X."/>
            <person name="Qi Y."/>
            <person name="Xu X."/>
            <person name="Gao Z."/>
            <person name="Pan H."/>
            <person name="Jian J."/>
            <person name="Tian Y."/>
            <person name="Yue Z."/>
            <person name="Xu Y."/>
        </authorList>
    </citation>
    <scope>NUCLEOTIDE SEQUENCE [LARGE SCALE GENOMIC DNA]</scope>
    <source>
        <strain evidence="12">cv. Dabenzi</strain>
    </source>
</reference>
<comment type="subcellular location">
    <subcellularLocation>
        <location evidence="1">Membrane</location>
        <topology evidence="1">Single-pass type I membrane protein</topology>
    </subcellularLocation>
</comment>
<dbReference type="EMBL" id="MTKT01005809">
    <property type="protein sequence ID" value="OWM64372.1"/>
    <property type="molecule type" value="Genomic_DNA"/>
</dbReference>
<dbReference type="GO" id="GO:0016485">
    <property type="term" value="P:protein processing"/>
    <property type="evidence" value="ECO:0007669"/>
    <property type="project" value="InterPro"/>
</dbReference>
<dbReference type="AlphaFoldDB" id="A0A218VWW8"/>
<comment type="similarity">
    <text evidence="2">Belongs to the nicastrin family.</text>
</comment>
<evidence type="ECO:0000256" key="7">
    <source>
        <dbReference type="ARBA" id="ARBA00022989"/>
    </source>
</evidence>
<proteinExistence type="inferred from homology"/>
<keyword evidence="4" id="KW-0812">Transmembrane</keyword>
<keyword evidence="7" id="KW-1133">Transmembrane helix</keyword>
<gene>
    <name evidence="11" type="ORF">CDL15_Pgr020339</name>
</gene>
<keyword evidence="8" id="KW-0472">Membrane</keyword>
<dbReference type="InterPro" id="IPR041084">
    <property type="entry name" value="Ncstrn_small"/>
</dbReference>
<evidence type="ECO:0000313" key="12">
    <source>
        <dbReference type="Proteomes" id="UP000197138"/>
    </source>
</evidence>
<sequence>MESVPDLQKLMYTVVDGYPCVRLLNLSGEIGCANPGRDKVVAPIVRFGDGITLTQPSAVLVPLDKIQDFFNRQVSKDSGFAGYIGGALVESGSVSQNNIKGFSPAQKFPEAEFAPYSNISYEWNPLACANL</sequence>
<evidence type="ECO:0000256" key="2">
    <source>
        <dbReference type="ARBA" id="ARBA00007717"/>
    </source>
</evidence>
<evidence type="ECO:0000256" key="1">
    <source>
        <dbReference type="ARBA" id="ARBA00004479"/>
    </source>
</evidence>